<dbReference type="GO" id="GO:0004540">
    <property type="term" value="F:RNA nuclease activity"/>
    <property type="evidence" value="ECO:0007669"/>
    <property type="project" value="InterPro"/>
</dbReference>
<reference evidence="7 8" key="1">
    <citation type="submission" date="2017-06" db="EMBL/GenBank/DDBJ databases">
        <title>Azoarcus sp. TSNA42 complete genome sequence.</title>
        <authorList>
            <person name="Woo J.-H."/>
            <person name="Kim H.-S."/>
        </authorList>
    </citation>
    <scope>NUCLEOTIDE SEQUENCE [LARGE SCALE GENOMIC DNA]</scope>
    <source>
        <strain evidence="7 8">TSNA42</strain>
    </source>
</reference>
<feature type="binding site" evidence="5">
    <location>
        <position position="5"/>
    </location>
    <ligand>
        <name>Mg(2+)</name>
        <dbReference type="ChEBI" id="CHEBI:18420"/>
    </ligand>
</feature>
<evidence type="ECO:0000256" key="2">
    <source>
        <dbReference type="ARBA" id="ARBA00022722"/>
    </source>
</evidence>
<proteinExistence type="inferred from homology"/>
<evidence type="ECO:0000256" key="1">
    <source>
        <dbReference type="ARBA" id="ARBA00022649"/>
    </source>
</evidence>
<dbReference type="GO" id="GO:0090729">
    <property type="term" value="F:toxin activity"/>
    <property type="evidence" value="ECO:0007669"/>
    <property type="project" value="UniProtKB-KW"/>
</dbReference>
<dbReference type="EC" id="3.1.-.-" evidence="5"/>
<evidence type="ECO:0000313" key="8">
    <source>
        <dbReference type="Proteomes" id="UP000244902"/>
    </source>
</evidence>
<evidence type="ECO:0000256" key="5">
    <source>
        <dbReference type="HAMAP-Rule" id="MF_00265"/>
    </source>
</evidence>
<evidence type="ECO:0000256" key="3">
    <source>
        <dbReference type="ARBA" id="ARBA00022723"/>
    </source>
</evidence>
<keyword evidence="1 5" id="KW-1277">Toxin-antitoxin system</keyword>
<dbReference type="GO" id="GO:0000287">
    <property type="term" value="F:magnesium ion binding"/>
    <property type="evidence" value="ECO:0007669"/>
    <property type="project" value="UniProtKB-UniRule"/>
</dbReference>
<keyword evidence="3 5" id="KW-0479">Metal-binding</keyword>
<keyword evidence="2 5" id="KW-0540">Nuclease</keyword>
<dbReference type="InterPro" id="IPR029060">
    <property type="entry name" value="PIN-like_dom_sf"/>
</dbReference>
<organism evidence="7 8">
    <name type="scientific">Parazoarcus communis</name>
    <dbReference type="NCBI Taxonomy" id="41977"/>
    <lineage>
        <taxon>Bacteria</taxon>
        <taxon>Pseudomonadati</taxon>
        <taxon>Pseudomonadota</taxon>
        <taxon>Betaproteobacteria</taxon>
        <taxon>Rhodocyclales</taxon>
        <taxon>Zoogloeaceae</taxon>
        <taxon>Parazoarcus</taxon>
    </lineage>
</organism>
<comment type="function">
    <text evidence="5">Toxic component of a toxin-antitoxin (TA) system. An RNase.</text>
</comment>
<dbReference type="InterPro" id="IPR022907">
    <property type="entry name" value="VapC_family"/>
</dbReference>
<dbReference type="InterPro" id="IPR002716">
    <property type="entry name" value="PIN_dom"/>
</dbReference>
<comment type="cofactor">
    <cofactor evidence="5">
        <name>Mg(2+)</name>
        <dbReference type="ChEBI" id="CHEBI:18420"/>
    </cofactor>
</comment>
<gene>
    <name evidence="5" type="primary">vapC</name>
    <name evidence="7" type="ORF">CEW87_14085</name>
</gene>
<accession>A0A2U8H316</accession>
<evidence type="ECO:0000259" key="6">
    <source>
        <dbReference type="Pfam" id="PF01850"/>
    </source>
</evidence>
<dbReference type="Pfam" id="PF01850">
    <property type="entry name" value="PIN"/>
    <property type="match status" value="1"/>
</dbReference>
<dbReference type="Proteomes" id="UP000244902">
    <property type="component" value="Chromosome"/>
</dbReference>
<dbReference type="OrthoDB" id="329172at2"/>
<evidence type="ECO:0000256" key="4">
    <source>
        <dbReference type="ARBA" id="ARBA00022801"/>
    </source>
</evidence>
<dbReference type="RefSeq" id="WP_108973941.1">
    <property type="nucleotide sequence ID" value="NZ_CP022188.1"/>
</dbReference>
<evidence type="ECO:0000313" key="7">
    <source>
        <dbReference type="EMBL" id="AWI80389.1"/>
    </source>
</evidence>
<dbReference type="HAMAP" id="MF_00265">
    <property type="entry name" value="VapC_Nob1"/>
    <property type="match status" value="1"/>
</dbReference>
<dbReference type="SUPFAM" id="SSF88723">
    <property type="entry name" value="PIN domain-like"/>
    <property type="match status" value="1"/>
</dbReference>
<keyword evidence="5" id="KW-0800">Toxin</keyword>
<name>A0A2U8H316_9RHOO</name>
<sequence>MILVDTSVWIDHLRKGEPVLVENLNAGTVLVHPFVIGEVGLGSLRQRELVLGALRDLPQAEVATDEEVSAFVEREHLFGLGIGWVDAHLLAAVRLMPGVRLWSRDKRLAAVAARLGVATEWTN</sequence>
<protein>
    <recommendedName>
        <fullName evidence="5">Ribonuclease VapC</fullName>
        <shortName evidence="5">RNase VapC</shortName>
        <ecNumber evidence="5">3.1.-.-</ecNumber>
    </recommendedName>
    <alternativeName>
        <fullName evidence="5">Toxin VapC</fullName>
    </alternativeName>
</protein>
<keyword evidence="4 5" id="KW-0378">Hydrolase</keyword>
<dbReference type="EMBL" id="CP022188">
    <property type="protein sequence ID" value="AWI80389.1"/>
    <property type="molecule type" value="Genomic_DNA"/>
</dbReference>
<dbReference type="GO" id="GO:0016787">
    <property type="term" value="F:hydrolase activity"/>
    <property type="evidence" value="ECO:0007669"/>
    <property type="project" value="UniProtKB-KW"/>
</dbReference>
<dbReference type="Gene3D" id="3.40.50.1010">
    <property type="entry name" value="5'-nuclease"/>
    <property type="match status" value="1"/>
</dbReference>
<feature type="binding site" evidence="5">
    <location>
        <position position="86"/>
    </location>
    <ligand>
        <name>Mg(2+)</name>
        <dbReference type="ChEBI" id="CHEBI:18420"/>
    </ligand>
</feature>
<keyword evidence="5" id="KW-0460">Magnesium</keyword>
<feature type="domain" description="PIN" evidence="6">
    <location>
        <begin position="2"/>
        <end position="112"/>
    </location>
</feature>
<comment type="similarity">
    <text evidence="5">Belongs to the PINc/VapC protein family.</text>
</comment>
<dbReference type="CDD" id="cd09854">
    <property type="entry name" value="PIN_VapC-like"/>
    <property type="match status" value="1"/>
</dbReference>
<dbReference type="AlphaFoldDB" id="A0A2U8H316"/>